<evidence type="ECO:0000313" key="2">
    <source>
        <dbReference type="Proteomes" id="UP000059188"/>
    </source>
</evidence>
<gene>
    <name evidence="1" type="ORF">RSOLAG1IB_10457</name>
</gene>
<protein>
    <submittedName>
        <fullName evidence="1">Uncharacterized protein</fullName>
    </submittedName>
</protein>
<accession>A0A0B7FWS9</accession>
<dbReference type="EMBL" id="LN679168">
    <property type="protein sequence ID" value="CEL62416.1"/>
    <property type="molecule type" value="Genomic_DNA"/>
</dbReference>
<organism evidence="1 2">
    <name type="scientific">Thanatephorus cucumeris (strain AG1-IB / isolate 7/3/14)</name>
    <name type="common">Lettuce bottom rot fungus</name>
    <name type="synonym">Rhizoctonia solani</name>
    <dbReference type="NCBI Taxonomy" id="1108050"/>
    <lineage>
        <taxon>Eukaryota</taxon>
        <taxon>Fungi</taxon>
        <taxon>Dikarya</taxon>
        <taxon>Basidiomycota</taxon>
        <taxon>Agaricomycotina</taxon>
        <taxon>Agaricomycetes</taxon>
        <taxon>Cantharellales</taxon>
        <taxon>Ceratobasidiaceae</taxon>
        <taxon>Rhizoctonia</taxon>
        <taxon>Rhizoctonia solani AG-1</taxon>
    </lineage>
</organism>
<dbReference type="AlphaFoldDB" id="A0A0B7FWS9"/>
<dbReference type="Proteomes" id="UP000059188">
    <property type="component" value="Unassembled WGS sequence"/>
</dbReference>
<evidence type="ECO:0000313" key="1">
    <source>
        <dbReference type="EMBL" id="CEL62416.1"/>
    </source>
</evidence>
<keyword evidence="2" id="KW-1185">Reference proteome</keyword>
<reference evidence="1 2" key="1">
    <citation type="submission" date="2014-11" db="EMBL/GenBank/DDBJ databases">
        <authorList>
            <person name="Wibberg Daniel"/>
        </authorList>
    </citation>
    <scope>NUCLEOTIDE SEQUENCE [LARGE SCALE GENOMIC DNA]</scope>
    <source>
        <strain evidence="1">Rhizoctonia solani AG1-IB 7/3/14</strain>
    </source>
</reference>
<name>A0A0B7FWS9_THACB</name>
<sequence>MRISLAYVAFQLNHRPIEDAHAFGRFSLVEKAAAKSRYKTCFSAYVSAAAILSHVSGSEHVAMDFI</sequence>
<proteinExistence type="predicted"/>